<feature type="non-terminal residue" evidence="2">
    <location>
        <position position="165"/>
    </location>
</feature>
<dbReference type="Proteomes" id="UP000551758">
    <property type="component" value="Unassembled WGS sequence"/>
</dbReference>
<gene>
    <name evidence="2" type="ORF">HPG69_009865</name>
</gene>
<dbReference type="EMBL" id="JACDTQ010002339">
    <property type="protein sequence ID" value="KAF5919384.1"/>
    <property type="molecule type" value="Genomic_DNA"/>
</dbReference>
<dbReference type="InterPro" id="IPR048465">
    <property type="entry name" value="Maestro-like_HEAT"/>
</dbReference>
<proteinExistence type="predicted"/>
<sequence>IEDVVEGIPEQLNSPLEPSTKEETLRAMCSLAGNNTHIVVPMLLNKLLPWDRHLAPSERPQSTSCRCSQASWKSEAIQAFFPQLLLAVLCHLYWMIEQNVPPKVVVYSKEGAWERDQVRISATSALGHMLIEFTNSSLDPPSEKRSTLSQSCCCSAFRTTASRWS</sequence>
<evidence type="ECO:0000313" key="2">
    <source>
        <dbReference type="EMBL" id="KAF5919384.1"/>
    </source>
</evidence>
<name>A0A7J7EUX2_DICBM</name>
<comment type="caution">
    <text evidence="2">The sequence shown here is derived from an EMBL/GenBank/DDBJ whole genome shotgun (WGS) entry which is preliminary data.</text>
</comment>
<feature type="domain" description="Maestro-like HEAT-repeats" evidence="1">
    <location>
        <begin position="1"/>
        <end position="55"/>
    </location>
</feature>
<accession>A0A7J7EUX2</accession>
<dbReference type="Pfam" id="PF21047">
    <property type="entry name" value="HEAT_Maestro"/>
    <property type="match status" value="1"/>
</dbReference>
<feature type="non-terminal residue" evidence="2">
    <location>
        <position position="1"/>
    </location>
</feature>
<evidence type="ECO:0000313" key="3">
    <source>
        <dbReference type="Proteomes" id="UP000551758"/>
    </source>
</evidence>
<evidence type="ECO:0000259" key="1">
    <source>
        <dbReference type="Pfam" id="PF21047"/>
    </source>
</evidence>
<reference evidence="2 3" key="1">
    <citation type="journal article" date="2020" name="Mol. Biol. Evol.">
        <title>Interspecific Gene Flow and the Evolution of Specialization in Black and White Rhinoceros.</title>
        <authorList>
            <person name="Moodley Y."/>
            <person name="Westbury M.V."/>
            <person name="Russo I.M."/>
            <person name="Gopalakrishnan S."/>
            <person name="Rakotoarivelo A."/>
            <person name="Olsen R.A."/>
            <person name="Prost S."/>
            <person name="Tunstall T."/>
            <person name="Ryder O.A."/>
            <person name="Dalen L."/>
            <person name="Bruford M.W."/>
        </authorList>
    </citation>
    <scope>NUCLEOTIDE SEQUENCE [LARGE SCALE GENOMIC DNA]</scope>
    <source>
        <strain evidence="2">SBR-YM</strain>
        <tissue evidence="2">Skin</tissue>
    </source>
</reference>
<dbReference type="AlphaFoldDB" id="A0A7J7EUX2"/>
<organism evidence="2 3">
    <name type="scientific">Diceros bicornis minor</name>
    <name type="common">South-central black rhinoceros</name>
    <dbReference type="NCBI Taxonomy" id="77932"/>
    <lineage>
        <taxon>Eukaryota</taxon>
        <taxon>Metazoa</taxon>
        <taxon>Chordata</taxon>
        <taxon>Craniata</taxon>
        <taxon>Vertebrata</taxon>
        <taxon>Euteleostomi</taxon>
        <taxon>Mammalia</taxon>
        <taxon>Eutheria</taxon>
        <taxon>Laurasiatheria</taxon>
        <taxon>Perissodactyla</taxon>
        <taxon>Rhinocerotidae</taxon>
        <taxon>Diceros</taxon>
    </lineage>
</organism>
<keyword evidence="3" id="KW-1185">Reference proteome</keyword>
<protein>
    <recommendedName>
        <fullName evidence="1">Maestro-like HEAT-repeats domain-containing protein</fullName>
    </recommendedName>
</protein>